<evidence type="ECO:0000256" key="3">
    <source>
        <dbReference type="ARBA" id="ARBA00022842"/>
    </source>
</evidence>
<keyword evidence="3" id="KW-0460">Magnesium</keyword>
<dbReference type="PANTHER" id="PTHR32308:SF0">
    <property type="entry name" value="HPCH_HPAI ALDOLASE_CITRATE LYASE DOMAIN-CONTAINING PROTEIN"/>
    <property type="match status" value="1"/>
</dbReference>
<organism evidence="5 6">
    <name type="scientific">Occultella gossypii</name>
    <dbReference type="NCBI Taxonomy" id="2800820"/>
    <lineage>
        <taxon>Bacteria</taxon>
        <taxon>Bacillati</taxon>
        <taxon>Actinomycetota</taxon>
        <taxon>Actinomycetes</taxon>
        <taxon>Micrococcales</taxon>
        <taxon>Ruaniaceae</taxon>
        <taxon>Occultella</taxon>
    </lineage>
</organism>
<evidence type="ECO:0000259" key="4">
    <source>
        <dbReference type="Pfam" id="PF03328"/>
    </source>
</evidence>
<evidence type="ECO:0000256" key="1">
    <source>
        <dbReference type="ARBA" id="ARBA00001946"/>
    </source>
</evidence>
<comment type="cofactor">
    <cofactor evidence="1">
        <name>Mg(2+)</name>
        <dbReference type="ChEBI" id="CHEBI:18420"/>
    </cofactor>
</comment>
<sequence length="293" mass="31454">MRAVRSLLFVPGHKADWILKALRSEADGIIIDLEDSVPDQEKGHARANARAAILDYPGDKAVLVRPNGLATEHFGRDLAVVTVPGLDAYLLPMLTGRDDVVAFDAVITAGELANGVPRGTVGVVPSFETAAAINRVDEIVTAPRVAGVMAAAAKDADVSRSIGFRWSAEGLETLYLRSKIVVAARAAGLTNIVVGLWQDVRDLDGMRTFARDNAGLGYTGQVLIHPSHAPIANEEYGLSEAQADYYQRLVAAFEEGRRNGHGAVSFEGEHIDLAHANYARERLATAGYEMEAR</sequence>
<dbReference type="RefSeq" id="WP_223403417.1">
    <property type="nucleotide sequence ID" value="NZ_JAGSHT010000005.1"/>
</dbReference>
<dbReference type="Pfam" id="PF03328">
    <property type="entry name" value="HpcH_HpaI"/>
    <property type="match status" value="1"/>
</dbReference>
<protein>
    <submittedName>
        <fullName evidence="5">CoA ester lyase</fullName>
    </submittedName>
</protein>
<dbReference type="Gene3D" id="3.20.20.60">
    <property type="entry name" value="Phosphoenolpyruvate-binding domains"/>
    <property type="match status" value="1"/>
</dbReference>
<accession>A0ABS7S592</accession>
<keyword evidence="2" id="KW-0479">Metal-binding</keyword>
<evidence type="ECO:0000256" key="2">
    <source>
        <dbReference type="ARBA" id="ARBA00022723"/>
    </source>
</evidence>
<dbReference type="InterPro" id="IPR040442">
    <property type="entry name" value="Pyrv_kinase-like_dom_sf"/>
</dbReference>
<dbReference type="Proteomes" id="UP000826651">
    <property type="component" value="Unassembled WGS sequence"/>
</dbReference>
<feature type="domain" description="HpcH/HpaI aldolase/citrate lyase" evidence="4">
    <location>
        <begin position="5"/>
        <end position="226"/>
    </location>
</feature>
<keyword evidence="5" id="KW-0456">Lyase</keyword>
<dbReference type="InterPro" id="IPR015813">
    <property type="entry name" value="Pyrv/PenolPyrv_kinase-like_dom"/>
</dbReference>
<evidence type="ECO:0000313" key="6">
    <source>
        <dbReference type="Proteomes" id="UP000826651"/>
    </source>
</evidence>
<gene>
    <name evidence="5" type="ORF">KCQ71_04780</name>
</gene>
<dbReference type="InterPro" id="IPR011206">
    <property type="entry name" value="Citrate_lyase_beta/mcl1/mcl2"/>
</dbReference>
<comment type="caution">
    <text evidence="5">The sequence shown here is derived from an EMBL/GenBank/DDBJ whole genome shotgun (WGS) entry which is preliminary data.</text>
</comment>
<keyword evidence="6" id="KW-1185">Reference proteome</keyword>
<dbReference type="PIRSF" id="PIRSF015582">
    <property type="entry name" value="Cit_lyase_B"/>
    <property type="match status" value="1"/>
</dbReference>
<dbReference type="SUPFAM" id="SSF51621">
    <property type="entry name" value="Phosphoenolpyruvate/pyruvate domain"/>
    <property type="match status" value="1"/>
</dbReference>
<reference evidence="5 6" key="1">
    <citation type="submission" date="2021-04" db="EMBL/GenBank/DDBJ databases">
        <title>Ruania sp. nov., isolated from sandy soil of mangrove forest.</title>
        <authorList>
            <person name="Ge X."/>
            <person name="Huang R."/>
            <person name="Liu W."/>
        </authorList>
    </citation>
    <scope>NUCLEOTIDE SEQUENCE [LARGE SCALE GENOMIC DNA]</scope>
    <source>
        <strain evidence="5 6">N2-46</strain>
    </source>
</reference>
<evidence type="ECO:0000313" key="5">
    <source>
        <dbReference type="EMBL" id="MBZ2195455.1"/>
    </source>
</evidence>
<dbReference type="InterPro" id="IPR005000">
    <property type="entry name" value="Aldolase/citrate-lyase_domain"/>
</dbReference>
<name>A0ABS7S592_9MICO</name>
<proteinExistence type="predicted"/>
<dbReference type="GO" id="GO:0016829">
    <property type="term" value="F:lyase activity"/>
    <property type="evidence" value="ECO:0007669"/>
    <property type="project" value="UniProtKB-KW"/>
</dbReference>
<dbReference type="PANTHER" id="PTHR32308">
    <property type="entry name" value="LYASE BETA SUBUNIT, PUTATIVE (AFU_ORTHOLOGUE AFUA_4G13030)-RELATED"/>
    <property type="match status" value="1"/>
</dbReference>
<dbReference type="EMBL" id="JAGSHT010000005">
    <property type="protein sequence ID" value="MBZ2195455.1"/>
    <property type="molecule type" value="Genomic_DNA"/>
</dbReference>